<keyword evidence="6" id="KW-0503">Monooxygenase</keyword>
<dbReference type="OrthoDB" id="10265891at2759"/>
<comment type="cofactor">
    <cofactor evidence="1">
        <name>FMN</name>
        <dbReference type="ChEBI" id="CHEBI:58210"/>
    </cofactor>
</comment>
<accession>W4FMV4</accession>
<evidence type="ECO:0000256" key="2">
    <source>
        <dbReference type="ARBA" id="ARBA00009881"/>
    </source>
</evidence>
<dbReference type="Gene3D" id="3.20.20.70">
    <property type="entry name" value="Aldolase class I"/>
    <property type="match status" value="1"/>
</dbReference>
<dbReference type="CDD" id="cd04730">
    <property type="entry name" value="NPD_like"/>
    <property type="match status" value="1"/>
</dbReference>
<dbReference type="GO" id="GO:0018580">
    <property type="term" value="F:nitronate monooxygenase activity"/>
    <property type="evidence" value="ECO:0007669"/>
    <property type="project" value="InterPro"/>
</dbReference>
<organism evidence="7">
    <name type="scientific">Aphanomyces astaci</name>
    <name type="common">Crayfish plague agent</name>
    <dbReference type="NCBI Taxonomy" id="112090"/>
    <lineage>
        <taxon>Eukaryota</taxon>
        <taxon>Sar</taxon>
        <taxon>Stramenopiles</taxon>
        <taxon>Oomycota</taxon>
        <taxon>Saprolegniomycetes</taxon>
        <taxon>Saprolegniales</taxon>
        <taxon>Verrucalvaceae</taxon>
        <taxon>Aphanomyces</taxon>
    </lineage>
</organism>
<reference evidence="7" key="1">
    <citation type="submission" date="2013-12" db="EMBL/GenBank/DDBJ databases">
        <title>The Genome Sequence of Aphanomyces astaci APO3.</title>
        <authorList>
            <consortium name="The Broad Institute Genomics Platform"/>
            <person name="Russ C."/>
            <person name="Tyler B."/>
            <person name="van West P."/>
            <person name="Dieguez-Uribeondo J."/>
            <person name="Young S.K."/>
            <person name="Zeng Q."/>
            <person name="Gargeya S."/>
            <person name="Fitzgerald M."/>
            <person name="Abouelleil A."/>
            <person name="Alvarado L."/>
            <person name="Chapman S.B."/>
            <person name="Gainer-Dewar J."/>
            <person name="Goldberg J."/>
            <person name="Griggs A."/>
            <person name="Gujja S."/>
            <person name="Hansen M."/>
            <person name="Howarth C."/>
            <person name="Imamovic A."/>
            <person name="Ireland A."/>
            <person name="Larimer J."/>
            <person name="McCowan C."/>
            <person name="Murphy C."/>
            <person name="Pearson M."/>
            <person name="Poon T.W."/>
            <person name="Priest M."/>
            <person name="Roberts A."/>
            <person name="Saif S."/>
            <person name="Shea T."/>
            <person name="Sykes S."/>
            <person name="Wortman J."/>
            <person name="Nusbaum C."/>
            <person name="Birren B."/>
        </authorList>
    </citation>
    <scope>NUCLEOTIDE SEQUENCE [LARGE SCALE GENOMIC DNA]</scope>
    <source>
        <strain evidence="7">APO3</strain>
    </source>
</reference>
<keyword evidence="5" id="KW-0560">Oxidoreductase</keyword>
<dbReference type="Pfam" id="PF03060">
    <property type="entry name" value="NMO"/>
    <property type="match status" value="1"/>
</dbReference>
<protein>
    <submittedName>
        <fullName evidence="7">Uncharacterized protein</fullName>
    </submittedName>
</protein>
<evidence type="ECO:0000256" key="1">
    <source>
        <dbReference type="ARBA" id="ARBA00001917"/>
    </source>
</evidence>
<gene>
    <name evidence="7" type="ORF">H257_15966</name>
</gene>
<dbReference type="AlphaFoldDB" id="W4FMV4"/>
<dbReference type="PANTHER" id="PTHR42747">
    <property type="entry name" value="NITRONATE MONOOXYGENASE-RELATED"/>
    <property type="match status" value="1"/>
</dbReference>
<proteinExistence type="inferred from homology"/>
<sequence length="353" mass="37537">MLRQLLGLRVPVIQAPMYGVSTPALVAEVAKHGALGSYGAGVLPPADVRKDLTEIVRLVPDKRFNFNVFVETSMPSAVNDSASNWDAYDRLLQPVRAALHLEGPTVSPEVGSSTATTSFLDEHLALAQEFRPSVVSFCFGVLDRAVIRDLQAFSLVVGTATSVEEAQVLVDAGVDAIVTQGSEAGGHRGSFLTTSHPIDALIGSMALIPQICDAVGRSRVPVIAAGGISDARHVRAALALGADAVQVGTAFVGTPESGAPAVWKAALGSQANSQSTTVTRGLTGRPARMFRNALVEVLQPYEELAASSPRQRHRMRDIFQRKQAQYMALLAGQSHRMCDAHTTVEAVLRRLVE</sequence>
<feature type="non-terminal residue" evidence="7">
    <location>
        <position position="1"/>
    </location>
</feature>
<dbReference type="STRING" id="112090.W4FMV4"/>
<dbReference type="EMBL" id="KI913190">
    <property type="protein sequence ID" value="ETV68013.1"/>
    <property type="molecule type" value="Genomic_DNA"/>
</dbReference>
<dbReference type="VEuPathDB" id="FungiDB:H257_15966"/>
<dbReference type="InterPro" id="IPR013785">
    <property type="entry name" value="Aldolase_TIM"/>
</dbReference>
<keyword evidence="3" id="KW-0285">Flavoprotein</keyword>
<dbReference type="PANTHER" id="PTHR42747:SF3">
    <property type="entry name" value="NITRONATE MONOOXYGENASE-RELATED"/>
    <property type="match status" value="1"/>
</dbReference>
<dbReference type="SUPFAM" id="SSF51412">
    <property type="entry name" value="Inosine monophosphate dehydrogenase (IMPDH)"/>
    <property type="match status" value="1"/>
</dbReference>
<evidence type="ECO:0000256" key="3">
    <source>
        <dbReference type="ARBA" id="ARBA00022630"/>
    </source>
</evidence>
<evidence type="ECO:0000256" key="6">
    <source>
        <dbReference type="ARBA" id="ARBA00023033"/>
    </source>
</evidence>
<dbReference type="GeneID" id="20817962"/>
<dbReference type="RefSeq" id="XP_009842576.1">
    <property type="nucleotide sequence ID" value="XM_009844274.1"/>
</dbReference>
<comment type="similarity">
    <text evidence="2">Belongs to the nitronate monooxygenase family. NMO class I subfamily.</text>
</comment>
<name>W4FMV4_APHAT</name>
<evidence type="ECO:0000313" key="7">
    <source>
        <dbReference type="EMBL" id="ETV68013.1"/>
    </source>
</evidence>
<evidence type="ECO:0000256" key="4">
    <source>
        <dbReference type="ARBA" id="ARBA00022643"/>
    </source>
</evidence>
<evidence type="ECO:0000256" key="5">
    <source>
        <dbReference type="ARBA" id="ARBA00023002"/>
    </source>
</evidence>
<keyword evidence="4" id="KW-0288">FMN</keyword>
<dbReference type="InterPro" id="IPR004136">
    <property type="entry name" value="NMO"/>
</dbReference>